<gene>
    <name evidence="2" type="ORF">SAMN05421770_106185</name>
</gene>
<sequence length="571" mass="63243">MRSLFLACAALFFAGSISAQTVSVSFPASASSKPLDGRVLFLLSNDASDEPRNQIDDTPKSQIVFGVTVDGLKPGAPVMIGDAAAGYPIAKLKDVPPGDYTVQAVLNVYETFHRADGAVVKLAPDKGEGQHWNLKPGNLYSAPKKVPVGPGAPAISVSMDKIIPPIAPPVDTKYVKYLKVKSELLSKFWGTPVYLTAIVLLPEGFDTHPNAHYPLAVFHGHFPTGFDDFRTTPPDPNLKPNYSDRFHLAGYNRIQQEEGYKEYQQWISPGFPRVLVLQIQHANPFYDDSYAVNSANLGPYGDAIETELIPAVEKQFRGIGQGWARFLYGGSTGGWESIAAQMFYPDHYNGAFVACPDPVDFHAYSTVDLYEQKNMFYLQGANKRVEQPAMRNYLGQTLISVRDNVAYEAALGDHGRSGDQFDIWQAVYSPVGPDGYPKSIFDKTTGEIDHETAAYWREHYDLNAILQRDWATLGPKLQGKLHLYVGSDDTYMLNNAVYLMEDFLKITGTPGHGVPYEGEVLYGPRAEHCWNGDPTLPNAYSRLHYNTMYLPKIMDRIAKTAPAGADMSWKY</sequence>
<keyword evidence="1" id="KW-0732">Signal</keyword>
<evidence type="ECO:0000313" key="2">
    <source>
        <dbReference type="EMBL" id="SNT26720.1"/>
    </source>
</evidence>
<dbReference type="InterPro" id="IPR029058">
    <property type="entry name" value="AB_hydrolase_fold"/>
</dbReference>
<dbReference type="Gene3D" id="3.40.50.1820">
    <property type="entry name" value="alpha/beta hydrolase"/>
    <property type="match status" value="1"/>
</dbReference>
<dbReference type="InterPro" id="IPR050583">
    <property type="entry name" value="Mycobacterial_A85_antigen"/>
</dbReference>
<dbReference type="RefSeq" id="WP_176441811.1">
    <property type="nucleotide sequence ID" value="NZ_FZOU01000006.1"/>
</dbReference>
<dbReference type="Proteomes" id="UP000198356">
    <property type="component" value="Unassembled WGS sequence"/>
</dbReference>
<proteinExistence type="predicted"/>
<organism evidence="2 3">
    <name type="scientific">Granulicella rosea</name>
    <dbReference type="NCBI Taxonomy" id="474952"/>
    <lineage>
        <taxon>Bacteria</taxon>
        <taxon>Pseudomonadati</taxon>
        <taxon>Acidobacteriota</taxon>
        <taxon>Terriglobia</taxon>
        <taxon>Terriglobales</taxon>
        <taxon>Acidobacteriaceae</taxon>
        <taxon>Granulicella</taxon>
    </lineage>
</organism>
<dbReference type="PANTHER" id="PTHR48098">
    <property type="entry name" value="ENTEROCHELIN ESTERASE-RELATED"/>
    <property type="match status" value="1"/>
</dbReference>
<evidence type="ECO:0000313" key="3">
    <source>
        <dbReference type="Proteomes" id="UP000198356"/>
    </source>
</evidence>
<dbReference type="AlphaFoldDB" id="A0A239L8W0"/>
<feature type="signal peptide" evidence="1">
    <location>
        <begin position="1"/>
        <end position="19"/>
    </location>
</feature>
<dbReference type="PANTHER" id="PTHR48098:SF3">
    <property type="entry name" value="IRON(III) ENTEROBACTIN ESTERASE"/>
    <property type="match status" value="1"/>
</dbReference>
<keyword evidence="3" id="KW-1185">Reference proteome</keyword>
<protein>
    <recommendedName>
        <fullName evidence="4">Esterase</fullName>
    </recommendedName>
</protein>
<accession>A0A239L8W0</accession>
<evidence type="ECO:0008006" key="4">
    <source>
        <dbReference type="Google" id="ProtNLM"/>
    </source>
</evidence>
<evidence type="ECO:0000256" key="1">
    <source>
        <dbReference type="SAM" id="SignalP"/>
    </source>
</evidence>
<dbReference type="EMBL" id="FZOU01000006">
    <property type="protein sequence ID" value="SNT26720.1"/>
    <property type="molecule type" value="Genomic_DNA"/>
</dbReference>
<name>A0A239L8W0_9BACT</name>
<feature type="chain" id="PRO_5013190027" description="Esterase" evidence="1">
    <location>
        <begin position="20"/>
        <end position="571"/>
    </location>
</feature>
<reference evidence="2 3" key="1">
    <citation type="submission" date="2017-06" db="EMBL/GenBank/DDBJ databases">
        <authorList>
            <person name="Kim H.J."/>
            <person name="Triplett B.A."/>
        </authorList>
    </citation>
    <scope>NUCLEOTIDE SEQUENCE [LARGE SCALE GENOMIC DNA]</scope>
    <source>
        <strain evidence="2 3">DSM 18704</strain>
    </source>
</reference>
<dbReference type="SUPFAM" id="SSF53474">
    <property type="entry name" value="alpha/beta-Hydrolases"/>
    <property type="match status" value="1"/>
</dbReference>